<keyword evidence="4" id="KW-1185">Reference proteome</keyword>
<sequence>MVIILFDTNAKQNLYPLTQTKAVADIRYGIFSIKERWETISGLPVFIQAEDYLAGLYEAPPDDEYLYIDASLKDEDNLRSQILSLQPGETLRDDDGIIACRATALIDNDTLNKPEKYFTSFTEAENVIRLQYPWQLFLWNDEQLRKDFLLLFARSMSQPLPQVIKTNQPENIIIEEGAVVEHCIINASTGPVYIGKNATIMEGAILRGPVAIGEFATVKMGAKIYGATTIGPYCVAGGEIKNSILQSHSNKAHDGYLGDSVIGSWCNLGAGTSNSNIKNTAGLVNIFHEAYGVNVDAGRKFGVIMGDYSRTAINTSINTGSIIGTCCNIVSKGLTPKIIEDFTWNLQQSTSYKFEKAIEHINNWKELKGEKLSSAEISALKYIFDRR</sequence>
<name>A0A1I5TU17_9BACT</name>
<evidence type="ECO:0000313" key="3">
    <source>
        <dbReference type="EMBL" id="SFP86562.1"/>
    </source>
</evidence>
<dbReference type="RefSeq" id="WP_090656102.1">
    <property type="nucleotide sequence ID" value="NZ_FOXQ01000002.1"/>
</dbReference>
<proteinExistence type="predicted"/>
<dbReference type="Pfam" id="PF13562">
    <property type="entry name" value="NTP_transf_4"/>
    <property type="match status" value="1"/>
</dbReference>
<dbReference type="Gene3D" id="2.160.10.10">
    <property type="entry name" value="Hexapeptide repeat proteins"/>
    <property type="match status" value="1"/>
</dbReference>
<dbReference type="InterPro" id="IPR050065">
    <property type="entry name" value="GlmU-like"/>
</dbReference>
<dbReference type="STRING" id="1465490.SAMN05444277_102306"/>
<dbReference type="InterPro" id="IPR023917">
    <property type="entry name" value="Bifunctiontional_GlmU_bac-type"/>
</dbReference>
<dbReference type="SUPFAM" id="SSF51161">
    <property type="entry name" value="Trimeric LpxA-like enzymes"/>
    <property type="match status" value="1"/>
</dbReference>
<dbReference type="EMBL" id="FOXQ01000002">
    <property type="protein sequence ID" value="SFP86562.1"/>
    <property type="molecule type" value="Genomic_DNA"/>
</dbReference>
<dbReference type="GO" id="GO:0016746">
    <property type="term" value="F:acyltransferase activity"/>
    <property type="evidence" value="ECO:0007669"/>
    <property type="project" value="UniProtKB-KW"/>
</dbReference>
<organism evidence="3 4">
    <name type="scientific">Parafilimonas terrae</name>
    <dbReference type="NCBI Taxonomy" id="1465490"/>
    <lineage>
        <taxon>Bacteria</taxon>
        <taxon>Pseudomonadati</taxon>
        <taxon>Bacteroidota</taxon>
        <taxon>Chitinophagia</taxon>
        <taxon>Chitinophagales</taxon>
        <taxon>Chitinophagaceae</taxon>
        <taxon>Parafilimonas</taxon>
    </lineage>
</organism>
<dbReference type="GO" id="GO:0016779">
    <property type="term" value="F:nucleotidyltransferase activity"/>
    <property type="evidence" value="ECO:0007669"/>
    <property type="project" value="UniProtKB-ARBA"/>
</dbReference>
<dbReference type="PANTHER" id="PTHR43584">
    <property type="entry name" value="NUCLEOTIDYL TRANSFERASE"/>
    <property type="match status" value="1"/>
</dbReference>
<keyword evidence="2" id="KW-0012">Acyltransferase</keyword>
<dbReference type="AlphaFoldDB" id="A0A1I5TU17"/>
<dbReference type="OrthoDB" id="9784832at2"/>
<evidence type="ECO:0000313" key="4">
    <source>
        <dbReference type="Proteomes" id="UP000199031"/>
    </source>
</evidence>
<dbReference type="NCBIfam" id="TIGR03991">
    <property type="entry name" value="alt_bact_glmU"/>
    <property type="match status" value="1"/>
</dbReference>
<evidence type="ECO:0000256" key="2">
    <source>
        <dbReference type="ARBA" id="ARBA00023315"/>
    </source>
</evidence>
<reference evidence="3 4" key="1">
    <citation type="submission" date="2016-10" db="EMBL/GenBank/DDBJ databases">
        <authorList>
            <person name="de Groot N.N."/>
        </authorList>
    </citation>
    <scope>NUCLEOTIDE SEQUENCE [LARGE SCALE GENOMIC DNA]</scope>
    <source>
        <strain evidence="3 4">DSM 28286</strain>
    </source>
</reference>
<keyword evidence="1 3" id="KW-0808">Transferase</keyword>
<dbReference type="Proteomes" id="UP000199031">
    <property type="component" value="Unassembled WGS sequence"/>
</dbReference>
<accession>A0A1I5TU17</accession>
<dbReference type="InterPro" id="IPR011004">
    <property type="entry name" value="Trimer_LpxA-like_sf"/>
</dbReference>
<gene>
    <name evidence="3" type="ORF">SAMN05444277_102306</name>
</gene>
<dbReference type="PANTHER" id="PTHR43584:SF8">
    <property type="entry name" value="N-ACETYLMURAMATE ALPHA-1-PHOSPHATE URIDYLYLTRANSFERASE"/>
    <property type="match status" value="1"/>
</dbReference>
<evidence type="ECO:0000256" key="1">
    <source>
        <dbReference type="ARBA" id="ARBA00022679"/>
    </source>
</evidence>
<protein>
    <submittedName>
        <fullName evidence="3">UDP-N-acetylglucosamine diphosphorylase/glucosamine-1-phosphate N-acetyltransferase</fullName>
    </submittedName>
</protein>